<dbReference type="AlphaFoldDB" id="A0A8J3K8X7"/>
<dbReference type="InterPro" id="IPR009097">
    <property type="entry name" value="Cyclic_Pdiesterase"/>
</dbReference>
<name>A0A8J3K8X7_9ACTN</name>
<organism evidence="1 2">
    <name type="scientific">Catellatospora chokoriensis</name>
    <dbReference type="NCBI Taxonomy" id="310353"/>
    <lineage>
        <taxon>Bacteria</taxon>
        <taxon>Bacillati</taxon>
        <taxon>Actinomycetota</taxon>
        <taxon>Actinomycetes</taxon>
        <taxon>Micromonosporales</taxon>
        <taxon>Micromonosporaceae</taxon>
        <taxon>Catellatospora</taxon>
    </lineage>
</organism>
<evidence type="ECO:0000313" key="1">
    <source>
        <dbReference type="EMBL" id="GIF91624.1"/>
    </source>
</evidence>
<dbReference type="EMBL" id="BONG01000034">
    <property type="protein sequence ID" value="GIF91624.1"/>
    <property type="molecule type" value="Genomic_DNA"/>
</dbReference>
<sequence>MAAAARPMKPFLTGTRVWPAGWTRLHVYLLPDLQRDQGLARLVHGCRAAMAPFGFLNPVPDPWLHVTVQPVMGIPAAEIGPGERDKLTARLTEALSEVPAFTLTAGSALASVTVVLADLDGDLPGEPLHTVYTRTRAAISDVLGSEAVAYQAMPGHLTLAYATGSGDSGRVQAALRQVRPGHAALTVREVHLLDVAQDTRTAGYRWTPVARIPLATPPRRT</sequence>
<gene>
    <name evidence="1" type="ORF">Cch02nite_50680</name>
</gene>
<comment type="caution">
    <text evidence="1">The sequence shown here is derived from an EMBL/GenBank/DDBJ whole genome shotgun (WGS) entry which is preliminary data.</text>
</comment>
<reference evidence="1 2" key="1">
    <citation type="submission" date="2021-01" db="EMBL/GenBank/DDBJ databases">
        <title>Whole genome shotgun sequence of Catellatospora chokoriensis NBRC 107358.</title>
        <authorList>
            <person name="Komaki H."/>
            <person name="Tamura T."/>
        </authorList>
    </citation>
    <scope>NUCLEOTIDE SEQUENCE [LARGE SCALE GENOMIC DNA]</scope>
    <source>
        <strain evidence="1 2">NBRC 107358</strain>
    </source>
</reference>
<accession>A0A8J3K8X7</accession>
<proteinExistence type="predicted"/>
<dbReference type="Pfam" id="PF13563">
    <property type="entry name" value="2_5_RNA_ligase2"/>
    <property type="match status" value="1"/>
</dbReference>
<evidence type="ECO:0008006" key="3">
    <source>
        <dbReference type="Google" id="ProtNLM"/>
    </source>
</evidence>
<protein>
    <recommendedName>
        <fullName evidence="3">2'-5' RNA ligase superfamily protein</fullName>
    </recommendedName>
</protein>
<dbReference type="SUPFAM" id="SSF55144">
    <property type="entry name" value="LigT-like"/>
    <property type="match status" value="1"/>
</dbReference>
<keyword evidence="2" id="KW-1185">Reference proteome</keyword>
<dbReference type="Gene3D" id="3.90.1140.10">
    <property type="entry name" value="Cyclic phosphodiesterase"/>
    <property type="match status" value="1"/>
</dbReference>
<evidence type="ECO:0000313" key="2">
    <source>
        <dbReference type="Proteomes" id="UP000619293"/>
    </source>
</evidence>
<dbReference type="Proteomes" id="UP000619293">
    <property type="component" value="Unassembled WGS sequence"/>
</dbReference>